<dbReference type="RefSeq" id="WP_002402141.1">
    <property type="nucleotide sequence ID" value="NZ_GL454441.1"/>
</dbReference>
<dbReference type="Proteomes" id="UP000004846">
    <property type="component" value="Unassembled WGS sequence"/>
</dbReference>
<sequence>MGLFSRKPKFVYEFSGCESFIQKEVKDPYELVNHLIDENNRFRRDYLKGNVTITKVKNDLKAQVYYSEVIHLPQEESFNWLDALSPFFTKKPLTYSVNETLVSDPEHEAVEKEVQKEEQESKPLTLEDFESELFHTEKTESVSEPVSEEVTVPSESTREETREKECTTIQDKTSETPDMIQVSKEVFEALQTELKEQREEMNRLTRNLQSMNITELVEPAFFTEKLITEREESQAQSEQDKLSEHMEQLTTVSKHDTIVQDVLLSTKAEVSQVLMTFVEKETAKIKEEIQELDKRGLIKEEFTKRLKMEEEQQLNELSQQLSKQKEESIQEENLRHQQRLQEIDQVFQNKSEEQVVAIKTTYKNKLDSSIKEEYDKQTEQLSRILQGKMDELQLRQQAINTGLESNFKEALAEFNREHSQVIEEVERKKQCAPIDLTKWRKVKEA</sequence>
<keyword evidence="1" id="KW-0175">Coiled coil</keyword>
<feature type="compositionally biased region" description="Low complexity" evidence="2">
    <location>
        <begin position="142"/>
        <end position="155"/>
    </location>
</feature>
<gene>
    <name evidence="3" type="ORF">HMPREF9498_01418</name>
</gene>
<dbReference type="HOGENOM" id="CLU_640521_0_0_9"/>
<evidence type="ECO:0000313" key="3">
    <source>
        <dbReference type="EMBL" id="EFM82948.1"/>
    </source>
</evidence>
<organism evidence="3 4">
    <name type="scientific">Enterococcus faecalis TX4248</name>
    <dbReference type="NCBI Taxonomy" id="749495"/>
    <lineage>
        <taxon>Bacteria</taxon>
        <taxon>Bacillati</taxon>
        <taxon>Bacillota</taxon>
        <taxon>Bacilli</taxon>
        <taxon>Lactobacillales</taxon>
        <taxon>Enterococcaceae</taxon>
        <taxon>Enterococcus</taxon>
    </lineage>
</organism>
<accession>A0A125W6X6</accession>
<feature type="compositionally biased region" description="Basic and acidic residues" evidence="2">
    <location>
        <begin position="156"/>
        <end position="166"/>
    </location>
</feature>
<dbReference type="AlphaFoldDB" id="A0A125W6X6"/>
<dbReference type="EMBL" id="AEBR01000040">
    <property type="protein sequence ID" value="EFM82948.1"/>
    <property type="molecule type" value="Genomic_DNA"/>
</dbReference>
<comment type="caution">
    <text evidence="3">The sequence shown here is derived from an EMBL/GenBank/DDBJ whole genome shotgun (WGS) entry which is preliminary data.</text>
</comment>
<evidence type="ECO:0000256" key="2">
    <source>
        <dbReference type="SAM" id="MobiDB-lite"/>
    </source>
</evidence>
<feature type="region of interest" description="Disordered" evidence="2">
    <location>
        <begin position="136"/>
        <end position="169"/>
    </location>
</feature>
<reference evidence="3 4" key="1">
    <citation type="submission" date="2010-07" db="EMBL/GenBank/DDBJ databases">
        <authorList>
            <person name="Sid Ahmed O."/>
        </authorList>
    </citation>
    <scope>NUCLEOTIDE SEQUENCE [LARGE SCALE GENOMIC DNA]</scope>
    <source>
        <strain evidence="3 4">TX4248</strain>
    </source>
</reference>
<protein>
    <submittedName>
        <fullName evidence="3">Uncharacterized protein</fullName>
    </submittedName>
</protein>
<evidence type="ECO:0000256" key="1">
    <source>
        <dbReference type="SAM" id="Coils"/>
    </source>
</evidence>
<proteinExistence type="predicted"/>
<evidence type="ECO:0000313" key="4">
    <source>
        <dbReference type="Proteomes" id="UP000004846"/>
    </source>
</evidence>
<feature type="coiled-coil region" evidence="1">
    <location>
        <begin position="275"/>
        <end position="334"/>
    </location>
</feature>
<feature type="coiled-coil region" evidence="1">
    <location>
        <begin position="180"/>
        <end position="248"/>
    </location>
</feature>
<name>A0A125W6X6_ENTFL</name>